<dbReference type="SUPFAM" id="SSF52151">
    <property type="entry name" value="FabD/lysophospholipase-like"/>
    <property type="match status" value="1"/>
</dbReference>
<protein>
    <submittedName>
        <fullName evidence="6">Patatin-like phospholipase family protein</fullName>
    </submittedName>
</protein>
<dbReference type="InterPro" id="IPR050301">
    <property type="entry name" value="NTE"/>
</dbReference>
<evidence type="ECO:0000256" key="1">
    <source>
        <dbReference type="ARBA" id="ARBA00022801"/>
    </source>
</evidence>
<dbReference type="Gene3D" id="3.40.1090.10">
    <property type="entry name" value="Cytosolic phospholipase A2 catalytic domain"/>
    <property type="match status" value="2"/>
</dbReference>
<dbReference type="PROSITE" id="PS51635">
    <property type="entry name" value="PNPLA"/>
    <property type="match status" value="1"/>
</dbReference>
<evidence type="ECO:0000256" key="3">
    <source>
        <dbReference type="ARBA" id="ARBA00023098"/>
    </source>
</evidence>
<accession>A0ABT5YWX4</accession>
<feature type="short sequence motif" description="GXGXXG" evidence="4">
    <location>
        <begin position="10"/>
        <end position="15"/>
    </location>
</feature>
<proteinExistence type="predicted"/>
<keyword evidence="3 4" id="KW-0443">Lipid metabolism</keyword>
<evidence type="ECO:0000256" key="4">
    <source>
        <dbReference type="PROSITE-ProRule" id="PRU01161"/>
    </source>
</evidence>
<dbReference type="RefSeq" id="WP_275811559.1">
    <property type="nucleotide sequence ID" value="NZ_BAAANM010000015.1"/>
</dbReference>
<feature type="short sequence motif" description="GXSXG" evidence="4">
    <location>
        <begin position="41"/>
        <end position="45"/>
    </location>
</feature>
<name>A0ABT5YWX4_9ACTN</name>
<feature type="active site" description="Nucleophile" evidence="4">
    <location>
        <position position="43"/>
    </location>
</feature>
<gene>
    <name evidence="6" type="ORF">P2L57_09975</name>
</gene>
<feature type="short sequence motif" description="DGA/G" evidence="4">
    <location>
        <begin position="185"/>
        <end position="187"/>
    </location>
</feature>
<evidence type="ECO:0000256" key="2">
    <source>
        <dbReference type="ARBA" id="ARBA00022963"/>
    </source>
</evidence>
<organism evidence="6 7">
    <name type="scientific">Streptantibioticus ferralitis</name>
    <dbReference type="NCBI Taxonomy" id="236510"/>
    <lineage>
        <taxon>Bacteria</taxon>
        <taxon>Bacillati</taxon>
        <taxon>Actinomycetota</taxon>
        <taxon>Actinomycetes</taxon>
        <taxon>Kitasatosporales</taxon>
        <taxon>Streptomycetaceae</taxon>
        <taxon>Streptantibioticus</taxon>
    </lineage>
</organism>
<feature type="active site" description="Proton acceptor" evidence="4">
    <location>
        <position position="185"/>
    </location>
</feature>
<keyword evidence="1 4" id="KW-0378">Hydrolase</keyword>
<keyword evidence="7" id="KW-1185">Reference proteome</keyword>
<evidence type="ECO:0000313" key="6">
    <source>
        <dbReference type="EMBL" id="MDF2256040.1"/>
    </source>
</evidence>
<dbReference type="Pfam" id="PF01734">
    <property type="entry name" value="Patatin"/>
    <property type="match status" value="1"/>
</dbReference>
<comment type="caution">
    <text evidence="6">The sequence shown here is derived from an EMBL/GenBank/DDBJ whole genome shotgun (WGS) entry which is preliminary data.</text>
</comment>
<dbReference type="PANTHER" id="PTHR14226:SF57">
    <property type="entry name" value="BLR7027 PROTEIN"/>
    <property type="match status" value="1"/>
</dbReference>
<evidence type="ECO:0000259" key="5">
    <source>
        <dbReference type="PROSITE" id="PS51635"/>
    </source>
</evidence>
<keyword evidence="2 4" id="KW-0442">Lipid degradation</keyword>
<dbReference type="PANTHER" id="PTHR14226">
    <property type="entry name" value="NEUROPATHY TARGET ESTERASE/SWISS CHEESE D.MELANOGASTER"/>
    <property type="match status" value="1"/>
</dbReference>
<dbReference type="Proteomes" id="UP001220022">
    <property type="component" value="Unassembled WGS sequence"/>
</dbReference>
<dbReference type="EMBL" id="JARHTQ010000005">
    <property type="protein sequence ID" value="MDF2256040.1"/>
    <property type="molecule type" value="Genomic_DNA"/>
</dbReference>
<evidence type="ECO:0000313" key="7">
    <source>
        <dbReference type="Proteomes" id="UP001220022"/>
    </source>
</evidence>
<reference evidence="6 7" key="1">
    <citation type="submission" date="2023-03" db="EMBL/GenBank/DDBJ databases">
        <title>Draft genome sequence of type strain Streptomyces ferralitis JCM 14344.</title>
        <authorList>
            <person name="Klaysubun C."/>
            <person name="Duangmal K."/>
        </authorList>
    </citation>
    <scope>NUCLEOTIDE SEQUENCE [LARGE SCALE GENOMIC DNA]</scope>
    <source>
        <strain evidence="6 7">JCM 14344</strain>
    </source>
</reference>
<dbReference type="InterPro" id="IPR002641">
    <property type="entry name" value="PNPLA_dom"/>
</dbReference>
<sequence>MGERALVLGGGGVTGVAWELGLLAGLADAGLDLGAADLVIGTSAGSVVGAQLTSDTPLEELYQRQLAPPDGEIPMAIGARTMFTMAGSALVSPDVRSARRHVGRMALTAHTVPESERRKAIESRLTSHQWPREKRLLVTAVDARTGEFTAFSGASGVPLVDAVAASCAVPGVWPSVTIDGRQWMDGGIRSSANADLAHGFRRVVVLAPIALHTPLMPGPSQQADRLRRDGAQVAVIAPDASARQAIGRNVLDPAKRADAARAGREQAPSVAPLVNGVWQGARS</sequence>
<dbReference type="InterPro" id="IPR016035">
    <property type="entry name" value="Acyl_Trfase/lysoPLipase"/>
</dbReference>
<feature type="domain" description="PNPLA" evidence="5">
    <location>
        <begin position="6"/>
        <end position="198"/>
    </location>
</feature>